<protein>
    <submittedName>
        <fullName evidence="9">Monooxygenase, flavin-binding family</fullName>
    </submittedName>
</protein>
<dbReference type="AlphaFoldDB" id="A0A0C4YDF5"/>
<comment type="similarity">
    <text evidence="2">Belongs to the FAD-binding monooxygenase family.</text>
</comment>
<dbReference type="RefSeq" id="WP_082055161.1">
    <property type="nucleotide sequence ID" value="NZ_CP010537.1"/>
</dbReference>
<feature type="region of interest" description="Disordered" evidence="8">
    <location>
        <begin position="1"/>
        <end position="28"/>
    </location>
</feature>
<dbReference type="InterPro" id="IPR036188">
    <property type="entry name" value="FAD/NAD-bd_sf"/>
</dbReference>
<evidence type="ECO:0000256" key="1">
    <source>
        <dbReference type="ARBA" id="ARBA00001974"/>
    </source>
</evidence>
<evidence type="ECO:0000313" key="9">
    <source>
        <dbReference type="EMBL" id="AJG23657.1"/>
    </source>
</evidence>
<dbReference type="Pfam" id="PF00743">
    <property type="entry name" value="FMO-like"/>
    <property type="match status" value="1"/>
</dbReference>
<dbReference type="PANTHER" id="PTHR43872:SF1">
    <property type="entry name" value="MONOOXYGENASE, PUTATIVE (AFU_ORTHOLOGUE AFUA_8G02570)-RELATED"/>
    <property type="match status" value="1"/>
</dbReference>
<dbReference type="Proteomes" id="UP000031843">
    <property type="component" value="Chromosome secondary"/>
</dbReference>
<evidence type="ECO:0000256" key="5">
    <source>
        <dbReference type="ARBA" id="ARBA00022857"/>
    </source>
</evidence>
<evidence type="ECO:0000256" key="7">
    <source>
        <dbReference type="ARBA" id="ARBA00023033"/>
    </source>
</evidence>
<dbReference type="SUPFAM" id="SSF51905">
    <property type="entry name" value="FAD/NAD(P)-binding domain"/>
    <property type="match status" value="1"/>
</dbReference>
<evidence type="ECO:0000256" key="3">
    <source>
        <dbReference type="ARBA" id="ARBA00022630"/>
    </source>
</evidence>
<dbReference type="SMR" id="A0A0C4YDF5"/>
<dbReference type="Pfam" id="PF13450">
    <property type="entry name" value="NAD_binding_8"/>
    <property type="match status" value="1"/>
</dbReference>
<sequence>MLSGNPKHPHPDVRAGTAAAGHQDEQAPAQAAAQHVDVLVVGAGLSGICAGYHLQTSCPGKTYAILEGRDAIGGTWDLFRYPGVRSDSDMYTLGFSFRPWRSEKSIADGDSILDYIRGTAKEFGIERHIRFGHRVLRASWSSETAKWTVDATVGPQGTPARFTCSFLYLCSGYYDYADGYMPGWPGMERFNGRVVHPQHWPADLAYDGKRVVVIGSGATAVTLLPAMAERAAHVTMLQRSPTYIVARPSSDAVSAWLQRRLPASMAHRATRWKNVLLGMYFYNLSRKKPDLVKSKILKGVRAQLGPDYDIDKHFTPSYKPWDQRLCLVPDSDLFKSIRSGKASVVTDQIESFTETGLLLRSGERLDADVIVTATGLQLKVAGGMKIEVDGTPMNPAQAFMYKGMMYSDMPNLAVAMGYVNASWTLKAELSSTYVCRLINHMDAKGHAWCAPRRTDLASDEEPSLSLSSGYVQRASSILPKQGSRRPWKVHQNYLFDLMALKFGKVEDSEMAFGRAGTAASVDG</sequence>
<keyword evidence="7 9" id="KW-0503">Monooxygenase</keyword>
<dbReference type="GO" id="GO:0050661">
    <property type="term" value="F:NADP binding"/>
    <property type="evidence" value="ECO:0007669"/>
    <property type="project" value="InterPro"/>
</dbReference>
<dbReference type="InterPro" id="IPR051820">
    <property type="entry name" value="FAD-binding_MO"/>
</dbReference>
<dbReference type="GO" id="GO:0004499">
    <property type="term" value="F:N,N-dimethylaniline monooxygenase activity"/>
    <property type="evidence" value="ECO:0007669"/>
    <property type="project" value="InterPro"/>
</dbReference>
<dbReference type="GO" id="GO:0050660">
    <property type="term" value="F:flavin adenine dinucleotide binding"/>
    <property type="evidence" value="ECO:0007669"/>
    <property type="project" value="InterPro"/>
</dbReference>
<keyword evidence="10" id="KW-1185">Reference proteome</keyword>
<comment type="cofactor">
    <cofactor evidence="1">
        <name>FAD</name>
        <dbReference type="ChEBI" id="CHEBI:57692"/>
    </cofactor>
</comment>
<keyword evidence="4" id="KW-0274">FAD</keyword>
<dbReference type="EMBL" id="CP010537">
    <property type="protein sequence ID" value="AJG23657.1"/>
    <property type="molecule type" value="Genomic_DNA"/>
</dbReference>
<reference evidence="9 10" key="1">
    <citation type="journal article" date="2015" name="Genome Announc.">
        <title>Complete Genome Sequence of Cupriavidus basilensis 4G11, Isolated from the Oak Ridge Field Research Center Site.</title>
        <authorList>
            <person name="Ray J."/>
            <person name="Waters R.J."/>
            <person name="Skerker J.M."/>
            <person name="Kuehl J.V."/>
            <person name="Price M.N."/>
            <person name="Huang J."/>
            <person name="Chakraborty R."/>
            <person name="Arkin A.P."/>
            <person name="Deutschbauer A."/>
        </authorList>
    </citation>
    <scope>NUCLEOTIDE SEQUENCE [LARGE SCALE GENOMIC DNA]</scope>
    <source>
        <strain evidence="9">4G11</strain>
    </source>
</reference>
<evidence type="ECO:0000256" key="6">
    <source>
        <dbReference type="ARBA" id="ARBA00023002"/>
    </source>
</evidence>
<dbReference type="OrthoDB" id="9766402at2"/>
<proteinExistence type="inferred from homology"/>
<dbReference type="InterPro" id="IPR020946">
    <property type="entry name" value="Flavin_mOase-like"/>
</dbReference>
<name>A0A0C4YDF5_9BURK</name>
<evidence type="ECO:0000313" key="10">
    <source>
        <dbReference type="Proteomes" id="UP000031843"/>
    </source>
</evidence>
<keyword evidence="6" id="KW-0560">Oxidoreductase</keyword>
<dbReference type="KEGG" id="cbw:RR42_s2069"/>
<dbReference type="FunFam" id="3.50.50.60:FF:000228">
    <property type="entry name" value="FAD-containing monooxygenase EthA"/>
    <property type="match status" value="1"/>
</dbReference>
<keyword evidence="5" id="KW-0521">NADP</keyword>
<keyword evidence="3" id="KW-0285">Flavoprotein</keyword>
<evidence type="ECO:0000256" key="4">
    <source>
        <dbReference type="ARBA" id="ARBA00022827"/>
    </source>
</evidence>
<accession>A0A0C4YDF5</accession>
<evidence type="ECO:0000256" key="8">
    <source>
        <dbReference type="SAM" id="MobiDB-lite"/>
    </source>
</evidence>
<dbReference type="STRING" id="68895.RR42_s2069"/>
<gene>
    <name evidence="9" type="ORF">RR42_s2069</name>
</gene>
<evidence type="ECO:0000256" key="2">
    <source>
        <dbReference type="ARBA" id="ARBA00010139"/>
    </source>
</evidence>
<organism evidence="9 10">
    <name type="scientific">Cupriavidus basilensis</name>
    <dbReference type="NCBI Taxonomy" id="68895"/>
    <lineage>
        <taxon>Bacteria</taxon>
        <taxon>Pseudomonadati</taxon>
        <taxon>Pseudomonadota</taxon>
        <taxon>Betaproteobacteria</taxon>
        <taxon>Burkholderiales</taxon>
        <taxon>Burkholderiaceae</taxon>
        <taxon>Cupriavidus</taxon>
    </lineage>
</organism>
<dbReference type="PANTHER" id="PTHR43872">
    <property type="entry name" value="MONOOXYGENASE, PUTATIVE (AFU_ORTHOLOGUE AFUA_8G02570)-RELATED"/>
    <property type="match status" value="1"/>
</dbReference>
<dbReference type="Gene3D" id="3.50.50.60">
    <property type="entry name" value="FAD/NAD(P)-binding domain"/>
    <property type="match status" value="3"/>
</dbReference>